<protein>
    <submittedName>
        <fullName evidence="1">Uncharacterized protein</fullName>
    </submittedName>
</protein>
<accession>A0A2G6KIQ1</accession>
<sequence>MAGEISVVVSIREEFTNLDAYSPRLTLCVLDDRQDIGAYIERLREESKPVLEPLVRRYMLSSEALTRLTVRRDSPAIQKERSRLRADFSSANEDIDSILAYYRRRIDRCIEQAIIRHLAEMPVRSDAIVLRELPPGTYRVYGVISFATTTLHWFEGVTLEGGESHSIILTRTNMMNPYWTDLNWWSFMNLDFSKHHH</sequence>
<dbReference type="EMBL" id="PDSK01000040">
    <property type="protein sequence ID" value="PIE35541.1"/>
    <property type="molecule type" value="Genomic_DNA"/>
</dbReference>
<organism evidence="1 2">
    <name type="scientific">candidate division KSB3 bacterium</name>
    <dbReference type="NCBI Taxonomy" id="2044937"/>
    <lineage>
        <taxon>Bacteria</taxon>
        <taxon>candidate division KSB3</taxon>
    </lineage>
</organism>
<gene>
    <name evidence="1" type="ORF">CSA56_03815</name>
</gene>
<name>A0A2G6KIQ1_9BACT</name>
<evidence type="ECO:0000313" key="1">
    <source>
        <dbReference type="EMBL" id="PIE35541.1"/>
    </source>
</evidence>
<comment type="caution">
    <text evidence="1">The sequence shown here is derived from an EMBL/GenBank/DDBJ whole genome shotgun (WGS) entry which is preliminary data.</text>
</comment>
<proteinExistence type="predicted"/>
<dbReference type="AlphaFoldDB" id="A0A2G6KIQ1"/>
<dbReference type="Proteomes" id="UP000230821">
    <property type="component" value="Unassembled WGS sequence"/>
</dbReference>
<evidence type="ECO:0000313" key="2">
    <source>
        <dbReference type="Proteomes" id="UP000230821"/>
    </source>
</evidence>
<reference evidence="1 2" key="1">
    <citation type="submission" date="2017-10" db="EMBL/GenBank/DDBJ databases">
        <title>Novel microbial diversity and functional potential in the marine mammal oral microbiome.</title>
        <authorList>
            <person name="Dudek N.K."/>
            <person name="Sun C.L."/>
            <person name="Burstein D."/>
            <person name="Kantor R.S."/>
            <person name="Aliaga Goltsman D.S."/>
            <person name="Bik E.M."/>
            <person name="Thomas B.C."/>
            <person name="Banfield J.F."/>
            <person name="Relman D.A."/>
        </authorList>
    </citation>
    <scope>NUCLEOTIDE SEQUENCE [LARGE SCALE GENOMIC DNA]</scope>
    <source>
        <strain evidence="1">DOLJORAL78_47_16</strain>
    </source>
</reference>